<keyword evidence="3" id="KW-0238">DNA-binding</keyword>
<dbReference type="InterPro" id="IPR001789">
    <property type="entry name" value="Sig_transdc_resp-reg_receiver"/>
</dbReference>
<reference evidence="3 4" key="1">
    <citation type="journal article" date="2018" name="Nat. Biotechnol.">
        <title>A standardized bacterial taxonomy based on genome phylogeny substantially revises the tree of life.</title>
        <authorList>
            <person name="Parks D.H."/>
            <person name="Chuvochina M."/>
            <person name="Waite D.W."/>
            <person name="Rinke C."/>
            <person name="Skarshewski A."/>
            <person name="Chaumeil P.A."/>
            <person name="Hugenholtz P."/>
        </authorList>
    </citation>
    <scope>NUCLEOTIDE SEQUENCE [LARGE SCALE GENOMIC DNA]</scope>
    <source>
        <strain evidence="3">UBA11482</strain>
    </source>
</reference>
<dbReference type="Gene3D" id="3.40.50.2300">
    <property type="match status" value="1"/>
</dbReference>
<comment type="caution">
    <text evidence="1">Lacks conserved residue(s) required for the propagation of feature annotation.</text>
</comment>
<evidence type="ECO:0000259" key="2">
    <source>
        <dbReference type="PROSITE" id="PS50110"/>
    </source>
</evidence>
<dbReference type="InterPro" id="IPR011006">
    <property type="entry name" value="CheY-like_superfamily"/>
</dbReference>
<evidence type="ECO:0000313" key="3">
    <source>
        <dbReference type="EMBL" id="HBJ07483.1"/>
    </source>
</evidence>
<dbReference type="EMBL" id="DNWC01000010">
    <property type="protein sequence ID" value="HBJ07483.1"/>
    <property type="molecule type" value="Genomic_DNA"/>
</dbReference>
<dbReference type="PROSITE" id="PS50110">
    <property type="entry name" value="RESPONSE_REGULATORY"/>
    <property type="match status" value="1"/>
</dbReference>
<feature type="domain" description="Response regulatory" evidence="2">
    <location>
        <begin position="3"/>
        <end position="39"/>
    </location>
</feature>
<dbReference type="AlphaFoldDB" id="A0A354LYZ4"/>
<proteinExistence type="predicted"/>
<comment type="caution">
    <text evidence="3">The sequence shown here is derived from an EMBL/GenBank/DDBJ whole genome shotgun (WGS) entry which is preliminary data.</text>
</comment>
<gene>
    <name evidence="3" type="ORF">DDY73_00615</name>
</gene>
<accession>A0A354LYZ4</accession>
<organism evidence="3 4">
    <name type="scientific">Coprobacter fastidiosus</name>
    <dbReference type="NCBI Taxonomy" id="1099853"/>
    <lineage>
        <taxon>Bacteria</taxon>
        <taxon>Pseudomonadati</taxon>
        <taxon>Bacteroidota</taxon>
        <taxon>Bacteroidia</taxon>
        <taxon>Bacteroidales</taxon>
        <taxon>Barnesiellaceae</taxon>
        <taxon>Coprobacter</taxon>
    </lineage>
</organism>
<evidence type="ECO:0000256" key="1">
    <source>
        <dbReference type="PROSITE-ProRule" id="PRU00169"/>
    </source>
</evidence>
<dbReference type="SUPFAM" id="SSF52172">
    <property type="entry name" value="CheY-like"/>
    <property type="match status" value="1"/>
</dbReference>
<sequence>MGKILIIDDEKQMLALLSRILELEGYEVYRAATCKAGLR</sequence>
<protein>
    <submittedName>
        <fullName evidence="3">DNA-binding response regulator</fullName>
    </submittedName>
</protein>
<name>A0A354LYZ4_9BACT</name>
<evidence type="ECO:0000313" key="4">
    <source>
        <dbReference type="Proteomes" id="UP000262954"/>
    </source>
</evidence>
<dbReference type="Proteomes" id="UP000262954">
    <property type="component" value="Unassembled WGS sequence"/>
</dbReference>
<dbReference type="GO" id="GO:0000160">
    <property type="term" value="P:phosphorelay signal transduction system"/>
    <property type="evidence" value="ECO:0007669"/>
    <property type="project" value="InterPro"/>
</dbReference>
<dbReference type="GO" id="GO:0003677">
    <property type="term" value="F:DNA binding"/>
    <property type="evidence" value="ECO:0007669"/>
    <property type="project" value="UniProtKB-KW"/>
</dbReference>